<name>A0AAN8U908_SOLBU</name>
<sequence length="526" mass="58107">MLFSSSRSFERYNFHKFSPNFFNGGSGFGKFTYNSPFKGVGQQLILLFSEYDDRVRELLAFISTARSVGAGSIASRSMEGALWKLRVRCIGDLGLFVKKRIVFVWIGGVWGLCYCWTKEINGDAHLSFSAKRIRREVTVGISQNSLTRRQRRESKGYIHADLHGASSTVIKNHKPEMPIPPLTLNQAGCYTVCQSQAWDSKIVTSAWWVYPHQVSKTAPTGEYLTAGSFMIRGKKNFLPPHPLVMGFGILFCMDESSLGFHLNERRVRGEEEGLNDAEQGEPSKAIPDSDSEEELSMETPVVDMQGITNMPKDRSNVLGVSSEAQSNILSISDDQASNSVNSSVEVNCNNNDGTSDSLGIMATSGASQLEDLIDRALEIGSSTASTKNYGAPSPLGSAGQHNDEEKKVTQREKPYITKTERRKLKKGSDSSEGAPTMRGKQSEENQKTQKQCEGDVNKAMSGGGKVSRGKKGKLKKIKEKYADQDEEECRIRMALLAVSIMNSAYFHNCCIFSGLVFLLLFCSSFL</sequence>
<feature type="domain" description="NFACT RNA-binding" evidence="3">
    <location>
        <begin position="144"/>
        <end position="233"/>
    </location>
</feature>
<dbReference type="EMBL" id="JBANQN010000001">
    <property type="protein sequence ID" value="KAK6803373.1"/>
    <property type="molecule type" value="Genomic_DNA"/>
</dbReference>
<feature type="region of interest" description="Disordered" evidence="1">
    <location>
        <begin position="383"/>
        <end position="469"/>
    </location>
</feature>
<organism evidence="4 5">
    <name type="scientific">Solanum bulbocastanum</name>
    <name type="common">Wild potato</name>
    <dbReference type="NCBI Taxonomy" id="147425"/>
    <lineage>
        <taxon>Eukaryota</taxon>
        <taxon>Viridiplantae</taxon>
        <taxon>Streptophyta</taxon>
        <taxon>Embryophyta</taxon>
        <taxon>Tracheophyta</taxon>
        <taxon>Spermatophyta</taxon>
        <taxon>Magnoliopsida</taxon>
        <taxon>eudicotyledons</taxon>
        <taxon>Gunneridae</taxon>
        <taxon>Pentapetalae</taxon>
        <taxon>asterids</taxon>
        <taxon>lamiids</taxon>
        <taxon>Solanales</taxon>
        <taxon>Solanaceae</taxon>
        <taxon>Solanoideae</taxon>
        <taxon>Solaneae</taxon>
        <taxon>Solanum</taxon>
    </lineage>
</organism>
<evidence type="ECO:0000313" key="4">
    <source>
        <dbReference type="EMBL" id="KAK6803373.1"/>
    </source>
</evidence>
<evidence type="ECO:0000256" key="2">
    <source>
        <dbReference type="SAM" id="Phobius"/>
    </source>
</evidence>
<keyword evidence="5" id="KW-1185">Reference proteome</keyword>
<protein>
    <recommendedName>
        <fullName evidence="3">NFACT RNA-binding domain-containing protein</fullName>
    </recommendedName>
</protein>
<dbReference type="PANTHER" id="PTHR15239">
    <property type="entry name" value="NUCLEAR EXPORT MEDIATOR FACTOR NEMF"/>
    <property type="match status" value="1"/>
</dbReference>
<proteinExistence type="predicted"/>
<dbReference type="Proteomes" id="UP001371456">
    <property type="component" value="Unassembled WGS sequence"/>
</dbReference>
<feature type="compositionally biased region" description="Basic and acidic residues" evidence="1">
    <location>
        <begin position="440"/>
        <end position="456"/>
    </location>
</feature>
<feature type="compositionally biased region" description="Basic and acidic residues" evidence="1">
    <location>
        <begin position="401"/>
        <end position="419"/>
    </location>
</feature>
<dbReference type="GO" id="GO:0043023">
    <property type="term" value="F:ribosomal large subunit binding"/>
    <property type="evidence" value="ECO:0007669"/>
    <property type="project" value="TreeGrafter"/>
</dbReference>
<feature type="transmembrane region" description="Helical" evidence="2">
    <location>
        <begin position="505"/>
        <end position="525"/>
    </location>
</feature>
<feature type="region of interest" description="Disordered" evidence="1">
    <location>
        <begin position="269"/>
        <end position="297"/>
    </location>
</feature>
<dbReference type="GO" id="GO:1990112">
    <property type="term" value="C:RQC complex"/>
    <property type="evidence" value="ECO:0007669"/>
    <property type="project" value="TreeGrafter"/>
</dbReference>
<reference evidence="4 5" key="1">
    <citation type="submission" date="2024-02" db="EMBL/GenBank/DDBJ databases">
        <title>de novo genome assembly of Solanum bulbocastanum strain 11H21.</title>
        <authorList>
            <person name="Hosaka A.J."/>
        </authorList>
    </citation>
    <scope>NUCLEOTIDE SEQUENCE [LARGE SCALE GENOMIC DNA]</scope>
    <source>
        <tissue evidence="4">Young leaves</tissue>
    </source>
</reference>
<evidence type="ECO:0000259" key="3">
    <source>
        <dbReference type="Pfam" id="PF05670"/>
    </source>
</evidence>
<keyword evidence="2" id="KW-0472">Membrane</keyword>
<dbReference type="GO" id="GO:1990116">
    <property type="term" value="P:ribosome-associated ubiquitin-dependent protein catabolic process"/>
    <property type="evidence" value="ECO:0007669"/>
    <property type="project" value="TreeGrafter"/>
</dbReference>
<dbReference type="Pfam" id="PF05670">
    <property type="entry name" value="NFACT-R_1"/>
    <property type="match status" value="1"/>
</dbReference>
<keyword evidence="2" id="KW-1133">Transmembrane helix</keyword>
<comment type="caution">
    <text evidence="4">The sequence shown here is derived from an EMBL/GenBank/DDBJ whole genome shotgun (WGS) entry which is preliminary data.</text>
</comment>
<evidence type="ECO:0000313" key="5">
    <source>
        <dbReference type="Proteomes" id="UP001371456"/>
    </source>
</evidence>
<gene>
    <name evidence="4" type="ORF">RDI58_001157</name>
</gene>
<evidence type="ECO:0000256" key="1">
    <source>
        <dbReference type="SAM" id="MobiDB-lite"/>
    </source>
</evidence>
<dbReference type="InterPro" id="IPR008532">
    <property type="entry name" value="NFACT_RNA-bd"/>
</dbReference>
<dbReference type="InterPro" id="IPR051608">
    <property type="entry name" value="RQC_Subunit_NEMF"/>
</dbReference>
<keyword evidence="2" id="KW-0812">Transmembrane</keyword>
<dbReference type="AlphaFoldDB" id="A0AAN8U908"/>
<dbReference type="GO" id="GO:0000049">
    <property type="term" value="F:tRNA binding"/>
    <property type="evidence" value="ECO:0007669"/>
    <property type="project" value="TreeGrafter"/>
</dbReference>
<dbReference type="PANTHER" id="PTHR15239:SF6">
    <property type="entry name" value="RIBOSOME QUALITY CONTROL COMPLEX SUBUNIT NEMF"/>
    <property type="match status" value="1"/>
</dbReference>
<dbReference type="GO" id="GO:0072344">
    <property type="term" value="P:rescue of stalled ribosome"/>
    <property type="evidence" value="ECO:0007669"/>
    <property type="project" value="TreeGrafter"/>
</dbReference>
<accession>A0AAN8U908</accession>